<dbReference type="EMBL" id="JBEDUW010000001">
    <property type="protein sequence ID" value="KAK9948196.1"/>
    <property type="molecule type" value="Genomic_DNA"/>
</dbReference>
<dbReference type="Proteomes" id="UP001457282">
    <property type="component" value="Unassembled WGS sequence"/>
</dbReference>
<dbReference type="Pfam" id="PF14392">
    <property type="entry name" value="zf-CCHC_4"/>
    <property type="match status" value="1"/>
</dbReference>
<name>A0AAW1YG69_RUBAR</name>
<dbReference type="PANTHER" id="PTHR31286:SF178">
    <property type="entry name" value="DUF4283 DOMAIN-CONTAINING PROTEIN"/>
    <property type="match status" value="1"/>
</dbReference>
<evidence type="ECO:0000313" key="3">
    <source>
        <dbReference type="EMBL" id="KAK9948196.1"/>
    </source>
</evidence>
<dbReference type="InterPro" id="IPR040256">
    <property type="entry name" value="At4g02000-like"/>
</dbReference>
<proteinExistence type="predicted"/>
<feature type="region of interest" description="Disordered" evidence="1">
    <location>
        <begin position="394"/>
        <end position="413"/>
    </location>
</feature>
<organism evidence="3 4">
    <name type="scientific">Rubus argutus</name>
    <name type="common">Southern blackberry</name>
    <dbReference type="NCBI Taxonomy" id="59490"/>
    <lineage>
        <taxon>Eukaryota</taxon>
        <taxon>Viridiplantae</taxon>
        <taxon>Streptophyta</taxon>
        <taxon>Embryophyta</taxon>
        <taxon>Tracheophyta</taxon>
        <taxon>Spermatophyta</taxon>
        <taxon>Magnoliopsida</taxon>
        <taxon>eudicotyledons</taxon>
        <taxon>Gunneridae</taxon>
        <taxon>Pentapetalae</taxon>
        <taxon>rosids</taxon>
        <taxon>fabids</taxon>
        <taxon>Rosales</taxon>
        <taxon>Rosaceae</taxon>
        <taxon>Rosoideae</taxon>
        <taxon>Rosoideae incertae sedis</taxon>
        <taxon>Rubus</taxon>
    </lineage>
</organism>
<protein>
    <recommendedName>
        <fullName evidence="2">Zinc knuckle CX2CX4HX4C domain-containing protein</fullName>
    </recommendedName>
</protein>
<sequence length="508" mass="56337">MEDITELFASNFTLSAAEEKEIVCLKPLWKDEGLRVGGLGGGKIIFEVSYVEIKQMVLDGCPWNFDKFLLLIADANGKGQPEKIPMIFENFWVRIHGLDPEDLTKEIGEKIGDALGVYKQTCLGEDGVCQAKYLRIRVGLDVCKPLRRLVKIRIDGQPLVFKLKYERLPCFCFICGMLDHRDTMCCKRNMAFPLAQQHQFRAFMRVDEEGSVLFSRKSQRFFEPLKTIWKMKAPEFDDSVAGIVRNREDFESEPVISLKGTILGVVPMEIVDSKVPSVALEPVQKRRRLVEKERMSTENPEEHAYSVNAEVETKHHPGISVSPNPPPGLPGEWDVGGRKSIQQPEHDKPFGVLALSEVILGPTPNLSTPGLQKKTFTSPIETDLVEAHSFKKWKNRARESGKPRVGPKSETSASLTETAIALADHQQLTSGKLSSVDKDATSLYSPTRHGGIPLCTEATHHETATTSSSEIVQSSTSTKLDVISNQGGGKLGILNIHGGENIAEPPIK</sequence>
<comment type="caution">
    <text evidence="3">The sequence shown here is derived from an EMBL/GenBank/DDBJ whole genome shotgun (WGS) entry which is preliminary data.</text>
</comment>
<dbReference type="AlphaFoldDB" id="A0AAW1YG69"/>
<keyword evidence="4" id="KW-1185">Reference proteome</keyword>
<gene>
    <name evidence="3" type="ORF">M0R45_003783</name>
</gene>
<evidence type="ECO:0000256" key="1">
    <source>
        <dbReference type="SAM" id="MobiDB-lite"/>
    </source>
</evidence>
<dbReference type="PANTHER" id="PTHR31286">
    <property type="entry name" value="GLYCINE-RICH CELL WALL STRUCTURAL PROTEIN 1.8-LIKE"/>
    <property type="match status" value="1"/>
</dbReference>
<reference evidence="3 4" key="1">
    <citation type="journal article" date="2023" name="G3 (Bethesda)">
        <title>A chromosome-length genome assembly and annotation of blackberry (Rubus argutus, cv. 'Hillquist').</title>
        <authorList>
            <person name="Bruna T."/>
            <person name="Aryal R."/>
            <person name="Dudchenko O."/>
            <person name="Sargent D.J."/>
            <person name="Mead D."/>
            <person name="Buti M."/>
            <person name="Cavallini A."/>
            <person name="Hytonen T."/>
            <person name="Andres J."/>
            <person name="Pham M."/>
            <person name="Weisz D."/>
            <person name="Mascagni F."/>
            <person name="Usai G."/>
            <person name="Natali L."/>
            <person name="Bassil N."/>
            <person name="Fernandez G.E."/>
            <person name="Lomsadze A."/>
            <person name="Armour M."/>
            <person name="Olukolu B."/>
            <person name="Poorten T."/>
            <person name="Britton C."/>
            <person name="Davik J."/>
            <person name="Ashrafi H."/>
            <person name="Aiden E.L."/>
            <person name="Borodovsky M."/>
            <person name="Worthington M."/>
        </authorList>
    </citation>
    <scope>NUCLEOTIDE SEQUENCE [LARGE SCALE GENOMIC DNA]</scope>
    <source>
        <strain evidence="3">PI 553951</strain>
    </source>
</reference>
<feature type="domain" description="Zinc knuckle CX2CX4HX4C" evidence="2">
    <location>
        <begin position="140"/>
        <end position="186"/>
    </location>
</feature>
<evidence type="ECO:0000259" key="2">
    <source>
        <dbReference type="Pfam" id="PF14392"/>
    </source>
</evidence>
<dbReference type="InterPro" id="IPR025836">
    <property type="entry name" value="Zn_knuckle_CX2CX4HX4C"/>
</dbReference>
<accession>A0AAW1YG69</accession>
<evidence type="ECO:0000313" key="4">
    <source>
        <dbReference type="Proteomes" id="UP001457282"/>
    </source>
</evidence>